<dbReference type="PANTHER" id="PTHR30221:SF8">
    <property type="entry name" value="SMALL-CONDUCTANCE MECHANOSENSITIVE CHANNEL"/>
    <property type="match status" value="1"/>
</dbReference>
<gene>
    <name evidence="11" type="ORF">IAC72_00055</name>
</gene>
<evidence type="ECO:0000313" key="12">
    <source>
        <dbReference type="Proteomes" id="UP000886852"/>
    </source>
</evidence>
<dbReference type="GO" id="GO:0008381">
    <property type="term" value="F:mechanosensitive monoatomic ion channel activity"/>
    <property type="evidence" value="ECO:0007669"/>
    <property type="project" value="InterPro"/>
</dbReference>
<dbReference type="Pfam" id="PF00924">
    <property type="entry name" value="MS_channel_2nd"/>
    <property type="match status" value="1"/>
</dbReference>
<dbReference type="EMBL" id="DVOC01000003">
    <property type="protein sequence ID" value="HIU90394.1"/>
    <property type="molecule type" value="Genomic_DNA"/>
</dbReference>
<feature type="region of interest" description="Disordered" evidence="7">
    <location>
        <begin position="277"/>
        <end position="338"/>
    </location>
</feature>
<evidence type="ECO:0000313" key="11">
    <source>
        <dbReference type="EMBL" id="HIU90394.1"/>
    </source>
</evidence>
<name>A0A9D1MWA3_9BACT</name>
<dbReference type="InterPro" id="IPR010920">
    <property type="entry name" value="LSM_dom_sf"/>
</dbReference>
<evidence type="ECO:0000259" key="10">
    <source>
        <dbReference type="Pfam" id="PF21082"/>
    </source>
</evidence>
<dbReference type="Pfam" id="PF21082">
    <property type="entry name" value="MS_channel_3rd"/>
    <property type="match status" value="1"/>
</dbReference>
<evidence type="ECO:0000256" key="7">
    <source>
        <dbReference type="SAM" id="MobiDB-lite"/>
    </source>
</evidence>
<dbReference type="SUPFAM" id="SSF82689">
    <property type="entry name" value="Mechanosensitive channel protein MscS (YggB), C-terminal domain"/>
    <property type="match status" value="1"/>
</dbReference>
<dbReference type="InterPro" id="IPR049278">
    <property type="entry name" value="MS_channel_C"/>
</dbReference>
<dbReference type="SUPFAM" id="SSF82861">
    <property type="entry name" value="Mechanosensitive channel protein MscS (YggB), transmembrane region"/>
    <property type="match status" value="1"/>
</dbReference>
<dbReference type="InterPro" id="IPR023408">
    <property type="entry name" value="MscS_beta-dom_sf"/>
</dbReference>
<feature type="domain" description="Mechanosensitive ion channel MscS" evidence="9">
    <location>
        <begin position="105"/>
        <end position="169"/>
    </location>
</feature>
<evidence type="ECO:0000256" key="4">
    <source>
        <dbReference type="ARBA" id="ARBA00022692"/>
    </source>
</evidence>
<accession>A0A9D1MWA3</accession>
<evidence type="ECO:0000256" key="2">
    <source>
        <dbReference type="ARBA" id="ARBA00008017"/>
    </source>
</evidence>
<keyword evidence="4 8" id="KW-0812">Transmembrane</keyword>
<evidence type="ECO:0000256" key="8">
    <source>
        <dbReference type="SAM" id="Phobius"/>
    </source>
</evidence>
<keyword evidence="5 8" id="KW-1133">Transmembrane helix</keyword>
<comment type="similarity">
    <text evidence="2">Belongs to the MscS (TC 1.A.23) family.</text>
</comment>
<dbReference type="InterPro" id="IPR011066">
    <property type="entry name" value="MscS_channel_C_sf"/>
</dbReference>
<dbReference type="InterPro" id="IPR006685">
    <property type="entry name" value="MscS_channel_2nd"/>
</dbReference>
<dbReference type="InterPro" id="IPR045275">
    <property type="entry name" value="MscS_archaea/bacteria_type"/>
</dbReference>
<feature type="transmembrane region" description="Helical" evidence="8">
    <location>
        <begin position="20"/>
        <end position="42"/>
    </location>
</feature>
<organism evidence="11 12">
    <name type="scientific">Candidatus Fimimonas merdipullorum</name>
    <dbReference type="NCBI Taxonomy" id="2840822"/>
    <lineage>
        <taxon>Bacteria</taxon>
        <taxon>Pseudomonadati</taxon>
        <taxon>Myxococcota</taxon>
        <taxon>Myxococcia</taxon>
        <taxon>Myxococcales</taxon>
        <taxon>Cystobacterineae</taxon>
        <taxon>Myxococcaceae</taxon>
        <taxon>Myxococcaceae incertae sedis</taxon>
        <taxon>Candidatus Fimimonas</taxon>
    </lineage>
</organism>
<comment type="caution">
    <text evidence="11">The sequence shown here is derived from an EMBL/GenBank/DDBJ whole genome shotgun (WGS) entry which is preliminary data.</text>
</comment>
<reference evidence="11" key="1">
    <citation type="submission" date="2020-10" db="EMBL/GenBank/DDBJ databases">
        <authorList>
            <person name="Gilroy R."/>
        </authorList>
    </citation>
    <scope>NUCLEOTIDE SEQUENCE</scope>
    <source>
        <strain evidence="11">ChiHjej12B11-7776</strain>
    </source>
</reference>
<dbReference type="GO" id="GO:0005886">
    <property type="term" value="C:plasma membrane"/>
    <property type="evidence" value="ECO:0007669"/>
    <property type="project" value="UniProtKB-SubCell"/>
</dbReference>
<feature type="compositionally biased region" description="Basic and acidic residues" evidence="7">
    <location>
        <begin position="312"/>
        <end position="324"/>
    </location>
</feature>
<dbReference type="Gene3D" id="3.30.70.100">
    <property type="match status" value="1"/>
</dbReference>
<proteinExistence type="inferred from homology"/>
<reference evidence="11" key="2">
    <citation type="journal article" date="2021" name="PeerJ">
        <title>Extensive microbial diversity within the chicken gut microbiome revealed by metagenomics and culture.</title>
        <authorList>
            <person name="Gilroy R."/>
            <person name="Ravi A."/>
            <person name="Getino M."/>
            <person name="Pursley I."/>
            <person name="Horton D.L."/>
            <person name="Alikhan N.F."/>
            <person name="Baker D."/>
            <person name="Gharbi K."/>
            <person name="Hall N."/>
            <person name="Watson M."/>
            <person name="Adriaenssens E.M."/>
            <person name="Foster-Nyarko E."/>
            <person name="Jarju S."/>
            <person name="Secka A."/>
            <person name="Antonio M."/>
            <person name="Oren A."/>
            <person name="Chaudhuri R.R."/>
            <person name="La Ragione R."/>
            <person name="Hildebrand F."/>
            <person name="Pallen M.J."/>
        </authorList>
    </citation>
    <scope>NUCLEOTIDE SEQUENCE</scope>
    <source>
        <strain evidence="11">ChiHjej12B11-7776</strain>
    </source>
</reference>
<comment type="subcellular location">
    <subcellularLocation>
        <location evidence="1">Cell membrane</location>
        <topology evidence="1">Multi-pass membrane protein</topology>
    </subcellularLocation>
</comment>
<evidence type="ECO:0000256" key="6">
    <source>
        <dbReference type="ARBA" id="ARBA00023136"/>
    </source>
</evidence>
<dbReference type="Proteomes" id="UP000886852">
    <property type="component" value="Unassembled WGS sequence"/>
</dbReference>
<evidence type="ECO:0000256" key="3">
    <source>
        <dbReference type="ARBA" id="ARBA00022475"/>
    </source>
</evidence>
<evidence type="ECO:0000256" key="1">
    <source>
        <dbReference type="ARBA" id="ARBA00004651"/>
    </source>
</evidence>
<feature type="compositionally biased region" description="Basic and acidic residues" evidence="7">
    <location>
        <begin position="287"/>
        <end position="303"/>
    </location>
</feature>
<dbReference type="Gene3D" id="2.30.30.60">
    <property type="match status" value="1"/>
</dbReference>
<evidence type="ECO:0000256" key="5">
    <source>
        <dbReference type="ARBA" id="ARBA00022989"/>
    </source>
</evidence>
<dbReference type="InterPro" id="IPR011014">
    <property type="entry name" value="MscS_channel_TM-2"/>
</dbReference>
<protein>
    <submittedName>
        <fullName evidence="11">Mechanosensitive ion channel family protein</fullName>
    </submittedName>
</protein>
<sequence>MDWQKLWNDITTFFTDNVWRIVGFFATLVLGLVLVKLINLALKKLFSKTRMEKIAQQFILAIIKFLLYLVLVLVLFSVIGVEITGILTALSAALLAVGMALENNIANLANGIVIVSGQMFKKGDYIIVESGIEGSITNINFLFVTLQTSDNKKITVPNSMIVNDAVINCGANKMRRVDFTFSVAYESDVEQVKSIVKEVMLSDGRVYADDKRQPFCRLKTLGASSLDFFANCWCDNEDYWDVYYYVVENVYNQFKKAGISIPYNQLEVRSRTDEVNLPYDQAPLQPRVEKQREAEKSELEKLFHVNVKGRKKSADKGKTANKEKKAAKKQQQTEEAAK</sequence>
<keyword evidence="3" id="KW-1003">Cell membrane</keyword>
<keyword evidence="6 8" id="KW-0472">Membrane</keyword>
<evidence type="ECO:0000259" key="9">
    <source>
        <dbReference type="Pfam" id="PF00924"/>
    </source>
</evidence>
<dbReference type="SUPFAM" id="SSF50182">
    <property type="entry name" value="Sm-like ribonucleoproteins"/>
    <property type="match status" value="1"/>
</dbReference>
<dbReference type="Gene3D" id="1.10.287.1260">
    <property type="match status" value="1"/>
</dbReference>
<dbReference type="PANTHER" id="PTHR30221">
    <property type="entry name" value="SMALL-CONDUCTANCE MECHANOSENSITIVE CHANNEL"/>
    <property type="match status" value="1"/>
</dbReference>
<feature type="domain" description="Mechanosensitive ion channel MscS C-terminal" evidence="10">
    <location>
        <begin position="177"/>
        <end position="261"/>
    </location>
</feature>
<feature type="transmembrane region" description="Helical" evidence="8">
    <location>
        <begin position="54"/>
        <end position="77"/>
    </location>
</feature>
<dbReference type="AlphaFoldDB" id="A0A9D1MWA3"/>